<keyword evidence="3" id="KW-1185">Reference proteome</keyword>
<feature type="compositionally biased region" description="Polar residues" evidence="1">
    <location>
        <begin position="643"/>
        <end position="672"/>
    </location>
</feature>
<dbReference type="Proteomes" id="UP000219338">
    <property type="component" value="Unassembled WGS sequence"/>
</dbReference>
<feature type="compositionally biased region" description="Basic and acidic residues" evidence="1">
    <location>
        <begin position="312"/>
        <end position="324"/>
    </location>
</feature>
<gene>
    <name evidence="2" type="ORF">ARMOST_17297</name>
</gene>
<dbReference type="AlphaFoldDB" id="A0A284RYK2"/>
<dbReference type="OrthoDB" id="3222453at2759"/>
<feature type="region of interest" description="Disordered" evidence="1">
    <location>
        <begin position="582"/>
        <end position="693"/>
    </location>
</feature>
<evidence type="ECO:0000256" key="1">
    <source>
        <dbReference type="SAM" id="MobiDB-lite"/>
    </source>
</evidence>
<feature type="region of interest" description="Disordered" evidence="1">
    <location>
        <begin position="403"/>
        <end position="425"/>
    </location>
</feature>
<feature type="compositionally biased region" description="Pro residues" evidence="1">
    <location>
        <begin position="356"/>
        <end position="369"/>
    </location>
</feature>
<feature type="region of interest" description="Disordered" evidence="1">
    <location>
        <begin position="508"/>
        <end position="545"/>
    </location>
</feature>
<protein>
    <submittedName>
        <fullName evidence="2">Uncharacterized protein</fullName>
    </submittedName>
</protein>
<feature type="region of interest" description="Disordered" evidence="1">
    <location>
        <begin position="310"/>
        <end position="386"/>
    </location>
</feature>
<reference evidence="3" key="1">
    <citation type="journal article" date="2017" name="Nat. Ecol. Evol.">
        <title>Genome expansion and lineage-specific genetic innovations in the forest pathogenic fungi Armillaria.</title>
        <authorList>
            <person name="Sipos G."/>
            <person name="Prasanna A.N."/>
            <person name="Walter M.C."/>
            <person name="O'Connor E."/>
            <person name="Balint B."/>
            <person name="Krizsan K."/>
            <person name="Kiss B."/>
            <person name="Hess J."/>
            <person name="Varga T."/>
            <person name="Slot J."/>
            <person name="Riley R."/>
            <person name="Boka B."/>
            <person name="Rigling D."/>
            <person name="Barry K."/>
            <person name="Lee J."/>
            <person name="Mihaltcheva S."/>
            <person name="LaButti K."/>
            <person name="Lipzen A."/>
            <person name="Waldron R."/>
            <person name="Moloney N.M."/>
            <person name="Sperisen C."/>
            <person name="Kredics L."/>
            <person name="Vagvoelgyi C."/>
            <person name="Patrignani A."/>
            <person name="Fitzpatrick D."/>
            <person name="Nagy I."/>
            <person name="Doyle S."/>
            <person name="Anderson J.B."/>
            <person name="Grigoriev I.V."/>
            <person name="Gueldener U."/>
            <person name="Muensterkoetter M."/>
            <person name="Nagy L.G."/>
        </authorList>
    </citation>
    <scope>NUCLEOTIDE SEQUENCE [LARGE SCALE GENOMIC DNA]</scope>
    <source>
        <strain evidence="3">C18/9</strain>
    </source>
</reference>
<feature type="compositionally biased region" description="Polar residues" evidence="1">
    <location>
        <begin position="372"/>
        <end position="386"/>
    </location>
</feature>
<evidence type="ECO:0000313" key="3">
    <source>
        <dbReference type="Proteomes" id="UP000219338"/>
    </source>
</evidence>
<evidence type="ECO:0000313" key="2">
    <source>
        <dbReference type="EMBL" id="SJL13848.1"/>
    </source>
</evidence>
<feature type="compositionally biased region" description="Low complexity" evidence="1">
    <location>
        <begin position="530"/>
        <end position="541"/>
    </location>
</feature>
<organism evidence="2 3">
    <name type="scientific">Armillaria ostoyae</name>
    <name type="common">Armillaria root rot fungus</name>
    <dbReference type="NCBI Taxonomy" id="47428"/>
    <lineage>
        <taxon>Eukaryota</taxon>
        <taxon>Fungi</taxon>
        <taxon>Dikarya</taxon>
        <taxon>Basidiomycota</taxon>
        <taxon>Agaricomycotina</taxon>
        <taxon>Agaricomycetes</taxon>
        <taxon>Agaricomycetidae</taxon>
        <taxon>Agaricales</taxon>
        <taxon>Marasmiineae</taxon>
        <taxon>Physalacriaceae</taxon>
        <taxon>Armillaria</taxon>
    </lineage>
</organism>
<accession>A0A284RYK2</accession>
<proteinExistence type="predicted"/>
<sequence>MKSSKSSREIYTRLLLQKEHGYPLWIPEPDGHLPEAYRGKGVGVGDVGILRNDGGFDYLFNACKPADDPINKGRVPEGFEPIICGDIREVETMHKRGSDIRSASVSRIEMSMGGAAESPFLVGGGGGFEFSCLREKGAILVLPDGGARYDALNLSQLRSYAARNAHVWYQFANIVCGREAANGSLYLVTGCDKTCSWGAASFFNPADTRSFSLKFLVGGVAEGNIKLGYSWKSTSSADVRAYPDGGLTYFVDSLRPNQCVFLRGFGISIRTNAFSQRVFGPTEISQISGMSKDRIPRFDSSTPYSDVRWKRRETDRDRERERVDSGSVSLYPEISPPRIGKRRRQQLREPLIRLPPVSPPPFLAPPLPRNPYSSTSNTASPGWNTGSYEELDEELRRLRGMISNSNAPSQDPMAPQGPPNWPPEYDSPYGVSILRQADPHAEAANSSDFATSFVPTGFDATLSTSPEIGVVEDEFEFKDNASIKSSIYEGRREGIDAFSDAFNVPTRAPTLPLNINKRDVTSGGIAHNHQQQQQQQQPQQQLATPLSQISGWGEYSAPLGMSDLSFKTSVLRPSGGLKSLKRTKSFSRRVNTQDSFSIGLPAKKRKRSKQPVAESEQYQDANVGVQGEEKKPKLEIPGPSALHDSTSSADNQHGNSSDTTKVTGNSATSSYRSDVDKQAEGVASASDAAARGPMELQNSVLETGDDTSSVRTSTAAQSSPDLADLTGIARSFQPQTELLNPCAKINEFILKTHPHVNVAITHSDEWSSALSRADDSDVLLRVVSDYMVIVRNGVAMLEAR</sequence>
<name>A0A284RYK2_ARMOS</name>
<dbReference type="EMBL" id="FUEG01000021">
    <property type="protein sequence ID" value="SJL13848.1"/>
    <property type="molecule type" value="Genomic_DNA"/>
</dbReference>